<name>A0A1C7N1E2_9FUNG</name>
<dbReference type="InParanoid" id="A0A1C7N1E2"/>
<evidence type="ECO:0000256" key="1">
    <source>
        <dbReference type="SAM" id="MobiDB-lite"/>
    </source>
</evidence>
<dbReference type="EMBL" id="LUGH01000759">
    <property type="protein sequence ID" value="OBZ82913.1"/>
    <property type="molecule type" value="Genomic_DNA"/>
</dbReference>
<evidence type="ECO:0000256" key="2">
    <source>
        <dbReference type="SAM" id="Phobius"/>
    </source>
</evidence>
<evidence type="ECO:0000313" key="3">
    <source>
        <dbReference type="EMBL" id="OBZ82913.1"/>
    </source>
</evidence>
<keyword evidence="2" id="KW-0812">Transmembrane</keyword>
<sequence>MQQPYHPDPYAGQYPRPPPLLESNSEPEYQPPTYYPNDPPVQAAYITMPQPTQITSHEYSHAPYYPSYSTSPPSVPSAPQPVATPPLTKEDYHDPGSQPLDAFLRQEREEYLKNQKSSATVIPLDSYKEDEPLENEPEKVPIIATPQHEYLGREERKRLKKQQEIEAQYQPHIARPTYAPLNEAEGYQYQPQPSERKSCCCCCYNPAITCCSFFMLLVSCAFLAAGVAMMIASKVVRDKCNNECSNVTIEGVASTCSTVCNTVLHDGLLYGGAVVAGLAGIAIIWKLIMWTCAGYSQRR</sequence>
<keyword evidence="4" id="KW-1185">Reference proteome</keyword>
<reference evidence="3 4" key="1">
    <citation type="submission" date="2016-03" db="EMBL/GenBank/DDBJ databases">
        <title>Choanephora cucurbitarum.</title>
        <authorList>
            <person name="Min B."/>
            <person name="Park H."/>
            <person name="Park J.-H."/>
            <person name="Shin H.-D."/>
            <person name="Choi I.-G."/>
        </authorList>
    </citation>
    <scope>NUCLEOTIDE SEQUENCE [LARGE SCALE GENOMIC DNA]</scope>
    <source>
        <strain evidence="3 4">KUS-F28377</strain>
    </source>
</reference>
<feature type="compositionally biased region" description="Low complexity" evidence="1">
    <location>
        <begin position="62"/>
        <end position="72"/>
    </location>
</feature>
<dbReference type="STRING" id="101091.A0A1C7N1E2"/>
<proteinExistence type="predicted"/>
<feature type="region of interest" description="Disordered" evidence="1">
    <location>
        <begin position="1"/>
        <end position="99"/>
    </location>
</feature>
<keyword evidence="2" id="KW-0472">Membrane</keyword>
<protein>
    <submittedName>
        <fullName evidence="3">Uncharacterized protein</fullName>
    </submittedName>
</protein>
<keyword evidence="2" id="KW-1133">Transmembrane helix</keyword>
<comment type="caution">
    <text evidence="3">The sequence shown here is derived from an EMBL/GenBank/DDBJ whole genome shotgun (WGS) entry which is preliminary data.</text>
</comment>
<feature type="transmembrane region" description="Helical" evidence="2">
    <location>
        <begin position="213"/>
        <end position="232"/>
    </location>
</feature>
<feature type="compositionally biased region" description="Pro residues" evidence="1">
    <location>
        <begin position="73"/>
        <end position="84"/>
    </location>
</feature>
<dbReference type="AlphaFoldDB" id="A0A1C7N1E2"/>
<gene>
    <name evidence="3" type="ORF">A0J61_09035</name>
</gene>
<dbReference type="Proteomes" id="UP000093000">
    <property type="component" value="Unassembled WGS sequence"/>
</dbReference>
<feature type="compositionally biased region" description="Pro residues" evidence="1">
    <location>
        <begin position="29"/>
        <end position="39"/>
    </location>
</feature>
<evidence type="ECO:0000313" key="4">
    <source>
        <dbReference type="Proteomes" id="UP000093000"/>
    </source>
</evidence>
<organism evidence="3 4">
    <name type="scientific">Choanephora cucurbitarum</name>
    <dbReference type="NCBI Taxonomy" id="101091"/>
    <lineage>
        <taxon>Eukaryota</taxon>
        <taxon>Fungi</taxon>
        <taxon>Fungi incertae sedis</taxon>
        <taxon>Mucoromycota</taxon>
        <taxon>Mucoromycotina</taxon>
        <taxon>Mucoromycetes</taxon>
        <taxon>Mucorales</taxon>
        <taxon>Mucorineae</taxon>
        <taxon>Choanephoraceae</taxon>
        <taxon>Choanephoroideae</taxon>
        <taxon>Choanephora</taxon>
    </lineage>
</organism>
<dbReference type="OrthoDB" id="2376782at2759"/>
<feature type="transmembrane region" description="Helical" evidence="2">
    <location>
        <begin position="270"/>
        <end position="293"/>
    </location>
</feature>
<accession>A0A1C7N1E2</accession>